<dbReference type="OrthoDB" id="1938353at2759"/>
<dbReference type="Proteomes" id="UP001141552">
    <property type="component" value="Unassembled WGS sequence"/>
</dbReference>
<evidence type="ECO:0000256" key="3">
    <source>
        <dbReference type="ARBA" id="ARBA00022538"/>
    </source>
</evidence>
<evidence type="ECO:0000256" key="2">
    <source>
        <dbReference type="ARBA" id="ARBA00022448"/>
    </source>
</evidence>
<keyword evidence="2" id="KW-0813">Transport</keyword>
<feature type="transmembrane region" description="Helical" evidence="10">
    <location>
        <begin position="63"/>
        <end position="83"/>
    </location>
</feature>
<evidence type="ECO:0000313" key="13">
    <source>
        <dbReference type="EMBL" id="KAJ4838059.1"/>
    </source>
</evidence>
<feature type="transmembrane region" description="Helical" evidence="10">
    <location>
        <begin position="289"/>
        <end position="308"/>
    </location>
</feature>
<dbReference type="GO" id="GO:1902600">
    <property type="term" value="P:proton transmembrane transport"/>
    <property type="evidence" value="ECO:0007669"/>
    <property type="project" value="InterPro"/>
</dbReference>
<name>A0A9Q0FWK6_9ROSI</name>
<keyword evidence="5" id="KW-0630">Potassium</keyword>
<dbReference type="GO" id="GO:0015297">
    <property type="term" value="F:antiporter activity"/>
    <property type="evidence" value="ECO:0007669"/>
    <property type="project" value="InterPro"/>
</dbReference>
<feature type="transmembrane region" description="Helical" evidence="10">
    <location>
        <begin position="353"/>
        <end position="373"/>
    </location>
</feature>
<dbReference type="InterPro" id="IPR006153">
    <property type="entry name" value="Cation/H_exchanger_TM"/>
</dbReference>
<feature type="transmembrane region" description="Helical" evidence="10">
    <location>
        <begin position="95"/>
        <end position="117"/>
    </location>
</feature>
<proteinExistence type="inferred from homology"/>
<comment type="caution">
    <text evidence="13">The sequence shown here is derived from an EMBL/GenBank/DDBJ whole genome shotgun (WGS) entry which is preliminary data.</text>
</comment>
<comment type="subcellular location">
    <subcellularLocation>
        <location evidence="1">Membrane</location>
        <topology evidence="1">Multi-pass membrane protein</topology>
    </subcellularLocation>
</comment>
<dbReference type="EMBL" id="JAKUCV010003667">
    <property type="protein sequence ID" value="KAJ4838059.1"/>
    <property type="molecule type" value="Genomic_DNA"/>
</dbReference>
<comment type="similarity">
    <text evidence="9">Belongs to the monovalent cation:proton antiporter 2 (CPA2) transporter (TC 2.A.37) family. CHX (TC 2.A.37.4) subfamily.</text>
</comment>
<evidence type="ECO:0008006" key="15">
    <source>
        <dbReference type="Google" id="ProtNLM"/>
    </source>
</evidence>
<accession>A0A9Q0FWK6</accession>
<evidence type="ECO:0000256" key="6">
    <source>
        <dbReference type="ARBA" id="ARBA00022989"/>
    </source>
</evidence>
<dbReference type="PANTHER" id="PTHR32468">
    <property type="entry name" value="CATION/H + ANTIPORTER"/>
    <property type="match status" value="1"/>
</dbReference>
<reference evidence="13" key="2">
    <citation type="journal article" date="2023" name="Plants (Basel)">
        <title>Annotation of the Turnera subulata (Passifloraceae) Draft Genome Reveals the S-Locus Evolved after the Divergence of Turneroideae from Passifloroideae in a Stepwise Manner.</title>
        <authorList>
            <person name="Henning P.M."/>
            <person name="Roalson E.H."/>
            <person name="Mir W."/>
            <person name="McCubbin A.G."/>
            <person name="Shore J.S."/>
        </authorList>
    </citation>
    <scope>NUCLEOTIDE SEQUENCE</scope>
    <source>
        <strain evidence="13">F60SS</strain>
    </source>
</reference>
<dbReference type="GO" id="GO:0006885">
    <property type="term" value="P:regulation of pH"/>
    <property type="evidence" value="ECO:0007669"/>
    <property type="project" value="TreeGrafter"/>
</dbReference>
<feature type="transmembrane region" description="Helical" evidence="10">
    <location>
        <begin position="320"/>
        <end position="341"/>
    </location>
</feature>
<keyword evidence="14" id="KW-1185">Reference proteome</keyword>
<evidence type="ECO:0000313" key="14">
    <source>
        <dbReference type="Proteomes" id="UP001141552"/>
    </source>
</evidence>
<feature type="transmembrane region" description="Helical" evidence="10">
    <location>
        <begin position="385"/>
        <end position="407"/>
    </location>
</feature>
<feature type="transmembrane region" description="Helical" evidence="10">
    <location>
        <begin position="160"/>
        <end position="179"/>
    </location>
</feature>
<dbReference type="PANTHER" id="PTHR32468:SF17">
    <property type="entry name" value="CATION_H(+) ANTIPORTER 4"/>
    <property type="match status" value="1"/>
</dbReference>
<dbReference type="GO" id="GO:0006813">
    <property type="term" value="P:potassium ion transport"/>
    <property type="evidence" value="ECO:0007669"/>
    <property type="project" value="UniProtKB-KW"/>
</dbReference>
<evidence type="ECO:0000256" key="10">
    <source>
        <dbReference type="SAM" id="Phobius"/>
    </source>
</evidence>
<dbReference type="AlphaFoldDB" id="A0A9Q0FWK6"/>
<organism evidence="13 14">
    <name type="scientific">Turnera subulata</name>
    <dbReference type="NCBI Taxonomy" id="218843"/>
    <lineage>
        <taxon>Eukaryota</taxon>
        <taxon>Viridiplantae</taxon>
        <taxon>Streptophyta</taxon>
        <taxon>Embryophyta</taxon>
        <taxon>Tracheophyta</taxon>
        <taxon>Spermatophyta</taxon>
        <taxon>Magnoliopsida</taxon>
        <taxon>eudicotyledons</taxon>
        <taxon>Gunneridae</taxon>
        <taxon>Pentapetalae</taxon>
        <taxon>rosids</taxon>
        <taxon>fabids</taxon>
        <taxon>Malpighiales</taxon>
        <taxon>Passifloraceae</taxon>
        <taxon>Turnera</taxon>
    </lineage>
</organism>
<feature type="non-terminal residue" evidence="13">
    <location>
        <position position="1"/>
    </location>
</feature>
<keyword evidence="3" id="KW-0633">Potassium transport</keyword>
<feature type="transmembrane region" description="Helical" evidence="10">
    <location>
        <begin position="199"/>
        <end position="219"/>
    </location>
</feature>
<dbReference type="InterPro" id="IPR057291">
    <property type="entry name" value="CHX17_2nd"/>
</dbReference>
<dbReference type="InterPro" id="IPR038770">
    <property type="entry name" value="Na+/solute_symporter_sf"/>
</dbReference>
<evidence type="ECO:0000256" key="1">
    <source>
        <dbReference type="ARBA" id="ARBA00004141"/>
    </source>
</evidence>
<keyword evidence="4 10" id="KW-0812">Transmembrane</keyword>
<keyword evidence="8 10" id="KW-0472">Membrane</keyword>
<evidence type="ECO:0000256" key="4">
    <source>
        <dbReference type="ARBA" id="ARBA00022692"/>
    </source>
</evidence>
<protein>
    <recommendedName>
        <fullName evidence="15">Cation/H+ exchanger domain-containing protein</fullName>
    </recommendedName>
</protein>
<feature type="domain" description="Cation/H(+) antiporter central" evidence="12">
    <location>
        <begin position="463"/>
        <end position="585"/>
    </location>
</feature>
<keyword evidence="6 10" id="KW-1133">Transmembrane helix</keyword>
<feature type="transmembrane region" description="Helical" evidence="10">
    <location>
        <begin position="240"/>
        <end position="269"/>
    </location>
</feature>
<evidence type="ECO:0000259" key="12">
    <source>
        <dbReference type="Pfam" id="PF23256"/>
    </source>
</evidence>
<keyword evidence="7" id="KW-0406">Ion transport</keyword>
<feature type="domain" description="Cation/H+ exchanger transmembrane" evidence="11">
    <location>
        <begin position="39"/>
        <end position="403"/>
    </location>
</feature>
<evidence type="ECO:0000259" key="11">
    <source>
        <dbReference type="Pfam" id="PF00999"/>
    </source>
</evidence>
<evidence type="ECO:0000256" key="9">
    <source>
        <dbReference type="ARBA" id="ARBA00038341"/>
    </source>
</evidence>
<dbReference type="GO" id="GO:0016020">
    <property type="term" value="C:membrane"/>
    <property type="evidence" value="ECO:0007669"/>
    <property type="project" value="UniProtKB-SubCell"/>
</dbReference>
<evidence type="ECO:0000256" key="7">
    <source>
        <dbReference type="ARBA" id="ARBA00023065"/>
    </source>
</evidence>
<dbReference type="Gene3D" id="1.20.1530.20">
    <property type="match status" value="1"/>
</dbReference>
<dbReference type="InterPro" id="IPR050794">
    <property type="entry name" value="CPA2_transporter"/>
</dbReference>
<dbReference type="Pfam" id="PF23256">
    <property type="entry name" value="CHX17_2nd"/>
    <property type="match status" value="1"/>
</dbReference>
<sequence>YKCFVLPPKVNSPGMATYFNRESNFGLFEYAMPSLEMQIAGLIFNPSVIGGGTTIFSTDRIRLLGLLSIFAFQFFMFQSGVKIKLGMVMDSGKKVIFIGLLSVLLPLTLGTTVFAYGKKKPNTNLIHHIFDATIYSMTSFPVIVNLLSDLQLLNTSLGRLSLSTALVSDLLSITIFSVLTIEMRMESPGTNQPLSLPAFFFESSIGAYVWFLVFVAVFLRPALKYLKEKLKDGKQVEDVFAYFVIALFLVSSFLANYIGEVVVFAAFIIGLAVPSGPPLGSAMVEKFEAISHYMLPIFVTTCAMRVNLHFKFSEFGITYLIVPCAALLMAATKFVVCFSSHCYFWELLPVNDAYAFGLIMSTKGVVEMAIYAFHNDAGVVENYEFIPMISIILLLHCATPILVKLLYSPEKRCAGYRKKNLADLHPDSDLQIISCVHVPKDVTTVLRILDGACGGTGLFSVTVLHLIKLIAQSTPQLIFHRKERIVLCEYPYSENVIRMFNEFEQQNNGGLLVDVVTAVAPTTLMYDDICSVAMDKQASLVILPFHQRESELDGAIESEDYTIRDLNCRMLNKAPCSTAILVDRYHNTKNSSAFQEDSLVAYKIAMIFLGGKDDREALTLALRMAQDAKVGLTVMHLLAAANDQDHVAQDDAYTLHDEDDTNHLFEKGLVSEKKEDLLQDKKILRMVQEKDYILYNKEVAEDATMTASIIRSMAKEYELIIVGRRHNMPTSLTAGLEEWCEFPELGVLGDLIWSKDSNGTCSILVVQQ</sequence>
<evidence type="ECO:0000256" key="8">
    <source>
        <dbReference type="ARBA" id="ARBA00023136"/>
    </source>
</evidence>
<evidence type="ECO:0000256" key="5">
    <source>
        <dbReference type="ARBA" id="ARBA00022958"/>
    </source>
</evidence>
<gene>
    <name evidence="13" type="ORF">Tsubulata_050095</name>
</gene>
<dbReference type="GO" id="GO:0012505">
    <property type="term" value="C:endomembrane system"/>
    <property type="evidence" value="ECO:0007669"/>
    <property type="project" value="TreeGrafter"/>
</dbReference>
<dbReference type="Pfam" id="PF00999">
    <property type="entry name" value="Na_H_Exchanger"/>
    <property type="match status" value="1"/>
</dbReference>
<reference evidence="13" key="1">
    <citation type="submission" date="2022-02" db="EMBL/GenBank/DDBJ databases">
        <authorList>
            <person name="Henning P.M."/>
            <person name="McCubbin A.G."/>
            <person name="Shore J.S."/>
        </authorList>
    </citation>
    <scope>NUCLEOTIDE SEQUENCE</scope>
    <source>
        <strain evidence="13">F60SS</strain>
        <tissue evidence="13">Leaves</tissue>
    </source>
</reference>